<dbReference type="Gene3D" id="1.20.5.190">
    <property type="match status" value="1"/>
</dbReference>
<evidence type="ECO:0000256" key="2">
    <source>
        <dbReference type="ARBA" id="ARBA00024341"/>
    </source>
</evidence>
<dbReference type="GO" id="GO:0005516">
    <property type="term" value="F:calmodulin binding"/>
    <property type="evidence" value="ECO:0007669"/>
    <property type="project" value="UniProtKB-KW"/>
</dbReference>
<feature type="compositionally biased region" description="Acidic residues" evidence="4">
    <location>
        <begin position="74"/>
        <end position="85"/>
    </location>
</feature>
<evidence type="ECO:0000256" key="1">
    <source>
        <dbReference type="ARBA" id="ARBA00022860"/>
    </source>
</evidence>
<dbReference type="InterPro" id="IPR000048">
    <property type="entry name" value="IQ_motif_EF-hand-BS"/>
</dbReference>
<evidence type="ECO:0000256" key="3">
    <source>
        <dbReference type="ARBA" id="ARBA00024378"/>
    </source>
</evidence>
<dbReference type="AlphaFoldDB" id="A0A199V8I2"/>
<dbReference type="SMART" id="SM00015">
    <property type="entry name" value="IQ"/>
    <property type="match status" value="2"/>
</dbReference>
<dbReference type="CDD" id="cd23767">
    <property type="entry name" value="IQCD"/>
    <property type="match status" value="1"/>
</dbReference>
<feature type="compositionally biased region" description="Polar residues" evidence="4">
    <location>
        <begin position="246"/>
        <end position="258"/>
    </location>
</feature>
<feature type="compositionally biased region" description="Basic and acidic residues" evidence="4">
    <location>
        <begin position="15"/>
        <end position="52"/>
    </location>
</feature>
<feature type="compositionally biased region" description="Basic residues" evidence="4">
    <location>
        <begin position="1"/>
        <end position="13"/>
    </location>
</feature>
<dbReference type="PANTHER" id="PTHR32295">
    <property type="entry name" value="IQ-DOMAIN 5-RELATED"/>
    <property type="match status" value="1"/>
</dbReference>
<dbReference type="STRING" id="4615.A0A199V8I2"/>
<feature type="region of interest" description="Disordered" evidence="4">
    <location>
        <begin position="1"/>
        <end position="89"/>
    </location>
</feature>
<dbReference type="Proteomes" id="UP000092600">
    <property type="component" value="Unassembled WGS sequence"/>
</dbReference>
<sequence length="325" mass="34814">MGRAARWLRRIFGGKRSDPEAKARARAREEEEEERRWGLGKSFRESRVELRRPRWAPPPPAARARGRAARGGDGDGDGDGDEEEKEESKRAIAVAAASAAVAEAAVAAAQAAAAVVKLTSGGSRCVSGELRRGGAGAGVFRRRESAAVRIQAAFRGYLARKALRALRGLVKLQALVRGNIVRKQAAETLRCMHALVRVQARARACRALRAQSVGPCTHPGRGGPFTPSKGCFGSYLDYPNYMANTESSKAKARSQSAPKQRPECYEKSGLMKRGQVSGSGSGCGYVSGQHNSAASGPQRSLHAKFANKAYPGSGRLDRLGMPIRY</sequence>
<dbReference type="InterPro" id="IPR025064">
    <property type="entry name" value="DUF4005"/>
</dbReference>
<reference evidence="6 7" key="1">
    <citation type="journal article" date="2016" name="DNA Res.">
        <title>The draft genome of MD-2 pineapple using hybrid error correction of long reads.</title>
        <authorList>
            <person name="Redwan R.M."/>
            <person name="Saidin A."/>
            <person name="Kumar S.V."/>
        </authorList>
    </citation>
    <scope>NUCLEOTIDE SEQUENCE [LARGE SCALE GENOMIC DNA]</scope>
    <source>
        <strain evidence="7">cv. MD2</strain>
        <tissue evidence="6">Leaf</tissue>
    </source>
</reference>
<dbReference type="PANTHER" id="PTHR32295:SF11">
    <property type="entry name" value="PROTEIN IQ-DOMAIN 22"/>
    <property type="match status" value="1"/>
</dbReference>
<protein>
    <submittedName>
        <fullName evidence="6">Protein IQ-DOMAIN 31</fullName>
    </submittedName>
</protein>
<keyword evidence="1" id="KW-0112">Calmodulin-binding</keyword>
<comment type="subunit">
    <text evidence="3">Binds to multiple calmodulin (CaM) in the presence of Ca(2+) and CaM-like proteins.</text>
</comment>
<gene>
    <name evidence="6" type="ORF">ACMD2_09986</name>
</gene>
<evidence type="ECO:0000259" key="5">
    <source>
        <dbReference type="Pfam" id="PF13178"/>
    </source>
</evidence>
<evidence type="ECO:0000313" key="7">
    <source>
        <dbReference type="Proteomes" id="UP000092600"/>
    </source>
</evidence>
<comment type="caution">
    <text evidence="6">The sequence shown here is derived from an EMBL/GenBank/DDBJ whole genome shotgun (WGS) entry which is preliminary data.</text>
</comment>
<name>A0A199V8I2_ANACO</name>
<organism evidence="6 7">
    <name type="scientific">Ananas comosus</name>
    <name type="common">Pineapple</name>
    <name type="synonym">Ananas ananas</name>
    <dbReference type="NCBI Taxonomy" id="4615"/>
    <lineage>
        <taxon>Eukaryota</taxon>
        <taxon>Viridiplantae</taxon>
        <taxon>Streptophyta</taxon>
        <taxon>Embryophyta</taxon>
        <taxon>Tracheophyta</taxon>
        <taxon>Spermatophyta</taxon>
        <taxon>Magnoliopsida</taxon>
        <taxon>Liliopsida</taxon>
        <taxon>Poales</taxon>
        <taxon>Bromeliaceae</taxon>
        <taxon>Bromelioideae</taxon>
        <taxon>Ananas</taxon>
    </lineage>
</organism>
<comment type="similarity">
    <text evidence="2">Belongs to the IQD family.</text>
</comment>
<feature type="region of interest" description="Disordered" evidence="4">
    <location>
        <begin position="246"/>
        <end position="276"/>
    </location>
</feature>
<dbReference type="Pfam" id="PF00612">
    <property type="entry name" value="IQ"/>
    <property type="match status" value="2"/>
</dbReference>
<feature type="domain" description="DUF4005" evidence="5">
    <location>
        <begin position="226"/>
        <end position="276"/>
    </location>
</feature>
<dbReference type="Pfam" id="PF13178">
    <property type="entry name" value="DUF4005"/>
    <property type="match status" value="1"/>
</dbReference>
<proteinExistence type="inferred from homology"/>
<dbReference type="PROSITE" id="PS50096">
    <property type="entry name" value="IQ"/>
    <property type="match status" value="2"/>
</dbReference>
<accession>A0A199V8I2</accession>
<evidence type="ECO:0000313" key="6">
    <source>
        <dbReference type="EMBL" id="OAY73323.1"/>
    </source>
</evidence>
<dbReference type="EMBL" id="LSRQ01002765">
    <property type="protein sequence ID" value="OAY73323.1"/>
    <property type="molecule type" value="Genomic_DNA"/>
</dbReference>
<evidence type="ECO:0000256" key="4">
    <source>
        <dbReference type="SAM" id="MobiDB-lite"/>
    </source>
</evidence>